<reference evidence="2" key="2">
    <citation type="submission" date="2022-06" db="UniProtKB">
        <authorList>
            <consortium name="EnsemblMetazoa"/>
        </authorList>
    </citation>
    <scope>IDENTIFICATION</scope>
    <source>
        <strain evidence="2">DF5081</strain>
    </source>
</reference>
<accession>A0A8R1EE56</accession>
<evidence type="ECO:0000256" key="1">
    <source>
        <dbReference type="SAM" id="MobiDB-lite"/>
    </source>
</evidence>
<feature type="region of interest" description="Disordered" evidence="1">
    <location>
        <begin position="38"/>
        <end position="57"/>
    </location>
</feature>
<reference evidence="3" key="1">
    <citation type="submission" date="2010-08" db="EMBL/GenBank/DDBJ databases">
        <authorList>
            <consortium name="Caenorhabditis japonica Sequencing Consortium"/>
            <person name="Wilson R.K."/>
        </authorList>
    </citation>
    <scope>NUCLEOTIDE SEQUENCE [LARGE SCALE GENOMIC DNA]</scope>
    <source>
        <strain evidence="3">DF5081</strain>
    </source>
</reference>
<proteinExistence type="predicted"/>
<sequence>RLRHPCVLCPSDDNQPLSAANTRQAKSVGSEARSWKFASPAASSTRPNASSPNLDHANCAIKSTSAGSAELHFRSSSTAHQQARHNC</sequence>
<feature type="compositionally biased region" description="Polar residues" evidence="1">
    <location>
        <begin position="13"/>
        <end position="27"/>
    </location>
</feature>
<dbReference type="AlphaFoldDB" id="A0A8R1EE56"/>
<organism evidence="2 3">
    <name type="scientific">Caenorhabditis japonica</name>
    <dbReference type="NCBI Taxonomy" id="281687"/>
    <lineage>
        <taxon>Eukaryota</taxon>
        <taxon>Metazoa</taxon>
        <taxon>Ecdysozoa</taxon>
        <taxon>Nematoda</taxon>
        <taxon>Chromadorea</taxon>
        <taxon>Rhabditida</taxon>
        <taxon>Rhabditina</taxon>
        <taxon>Rhabditomorpha</taxon>
        <taxon>Rhabditoidea</taxon>
        <taxon>Rhabditidae</taxon>
        <taxon>Peloderinae</taxon>
        <taxon>Caenorhabditis</taxon>
    </lineage>
</organism>
<dbReference type="EnsemblMetazoa" id="CJA33950.1">
    <property type="protein sequence ID" value="CJA33950.1"/>
    <property type="gene ID" value="WBGene00209797"/>
</dbReference>
<evidence type="ECO:0000313" key="2">
    <source>
        <dbReference type="EnsemblMetazoa" id="CJA33950.1"/>
    </source>
</evidence>
<evidence type="ECO:0000313" key="3">
    <source>
        <dbReference type="Proteomes" id="UP000005237"/>
    </source>
</evidence>
<name>A0A8R1EE56_CAEJA</name>
<feature type="compositionally biased region" description="Polar residues" evidence="1">
    <location>
        <begin position="41"/>
        <end position="53"/>
    </location>
</feature>
<protein>
    <submittedName>
        <fullName evidence="2">Uncharacterized protein</fullName>
    </submittedName>
</protein>
<keyword evidence="3" id="KW-1185">Reference proteome</keyword>
<feature type="region of interest" description="Disordered" evidence="1">
    <location>
        <begin position="13"/>
        <end position="33"/>
    </location>
</feature>
<dbReference type="Proteomes" id="UP000005237">
    <property type="component" value="Unassembled WGS sequence"/>
</dbReference>